<dbReference type="EMBL" id="JYDU01000157">
    <property type="protein sequence ID" value="KRX90720.1"/>
    <property type="molecule type" value="Genomic_DNA"/>
</dbReference>
<sequence length="35" mass="4024">MEVSLALRREKHPQFFVTARTTILADDELLIPLKA</sequence>
<dbReference type="AlphaFoldDB" id="A0A0V0XSB6"/>
<comment type="caution">
    <text evidence="1">The sequence shown here is derived from an EMBL/GenBank/DDBJ whole genome shotgun (WGS) entry which is preliminary data.</text>
</comment>
<evidence type="ECO:0000313" key="4">
    <source>
        <dbReference type="Proteomes" id="UP000054815"/>
    </source>
</evidence>
<evidence type="ECO:0000313" key="2">
    <source>
        <dbReference type="EMBL" id="KRZ22616.1"/>
    </source>
</evidence>
<organism evidence="1 4">
    <name type="scientific">Trichinella pseudospiralis</name>
    <name type="common">Parasitic roundworm</name>
    <dbReference type="NCBI Taxonomy" id="6337"/>
    <lineage>
        <taxon>Eukaryota</taxon>
        <taxon>Metazoa</taxon>
        <taxon>Ecdysozoa</taxon>
        <taxon>Nematoda</taxon>
        <taxon>Enoplea</taxon>
        <taxon>Dorylaimia</taxon>
        <taxon>Trichinellida</taxon>
        <taxon>Trichinellidae</taxon>
        <taxon>Trichinella</taxon>
    </lineage>
</organism>
<evidence type="ECO:0000313" key="1">
    <source>
        <dbReference type="EMBL" id="KRX90720.1"/>
    </source>
</evidence>
<accession>A0A0V0XSB6</accession>
<name>A0A0V0XSB6_TRIPS</name>
<dbReference type="Proteomes" id="UP000054805">
    <property type="component" value="Unassembled WGS sequence"/>
</dbReference>
<dbReference type="EMBL" id="JYDS01000168">
    <property type="protein sequence ID" value="KRZ22616.1"/>
    <property type="molecule type" value="Genomic_DNA"/>
</dbReference>
<evidence type="ECO:0000313" key="3">
    <source>
        <dbReference type="Proteomes" id="UP000054805"/>
    </source>
</evidence>
<gene>
    <name evidence="2" type="ORF">T4B_7707</name>
    <name evidence="1" type="ORF">T4E_8734</name>
</gene>
<reference evidence="3 4" key="1">
    <citation type="submission" date="2015-01" db="EMBL/GenBank/DDBJ databases">
        <title>Evolution of Trichinella species and genotypes.</title>
        <authorList>
            <person name="Korhonen P.K."/>
            <person name="Edoardo P."/>
            <person name="Giuseppe L.R."/>
            <person name="Gasser R.B."/>
        </authorList>
    </citation>
    <scope>NUCLEOTIDE SEQUENCE [LARGE SCALE GENOMIC DNA]</scope>
    <source>
        <strain evidence="1">ISS141</strain>
        <strain evidence="2">ISS588</strain>
    </source>
</reference>
<keyword evidence="3" id="KW-1185">Reference proteome</keyword>
<proteinExistence type="predicted"/>
<dbReference type="Proteomes" id="UP000054815">
    <property type="component" value="Unassembled WGS sequence"/>
</dbReference>
<protein>
    <submittedName>
        <fullName evidence="1">Uncharacterized protein</fullName>
    </submittedName>
</protein>